<keyword evidence="1" id="KW-1133">Transmembrane helix</keyword>
<evidence type="ECO:0000313" key="3">
    <source>
        <dbReference type="Proteomes" id="UP000218231"/>
    </source>
</evidence>
<keyword evidence="1" id="KW-0812">Transmembrane</keyword>
<name>A0A2A2L1T5_9BILA</name>
<organism evidence="2 3">
    <name type="scientific">Diploscapter pachys</name>
    <dbReference type="NCBI Taxonomy" id="2018661"/>
    <lineage>
        <taxon>Eukaryota</taxon>
        <taxon>Metazoa</taxon>
        <taxon>Ecdysozoa</taxon>
        <taxon>Nematoda</taxon>
        <taxon>Chromadorea</taxon>
        <taxon>Rhabditida</taxon>
        <taxon>Rhabditina</taxon>
        <taxon>Rhabditomorpha</taxon>
        <taxon>Rhabditoidea</taxon>
        <taxon>Rhabditidae</taxon>
        <taxon>Diploscapter</taxon>
    </lineage>
</organism>
<keyword evidence="3" id="KW-1185">Reference proteome</keyword>
<dbReference type="PANTHER" id="PTHR21824:SF4">
    <property type="entry name" value="TRANSMEMBRANE PROTEIN 177"/>
    <property type="match status" value="1"/>
</dbReference>
<dbReference type="PANTHER" id="PTHR21824">
    <property type="entry name" value="TRANSMEMBRANE PROTEIN 177"/>
    <property type="match status" value="1"/>
</dbReference>
<proteinExistence type="predicted"/>
<dbReference type="STRING" id="2018661.A0A2A2L1T5"/>
<sequence length="337" mass="38900">MHATKRLLSYKKWNEAGTEWLKTARGKFFRIGILGGTVLLYPVGSILVNGPFIKFAFPWRFDAEPLPNSLAEIAKEEYERFLEKEKRLPKDTVVRNYVQKHLDNFESISRGSLGVRFGLCNALPCFARFKSQDEAYQYLKKNYPKSLKCLGEDVEIQWDTPIGQELVESLTLSENALRFLLLRNLYASEGYNAMAGRGITWATFSAFSCLFTYFLHTSRIGGSTAMSFLVTYAICTCMALYGSQEWNKLYRYITGIHADNVSAKTSFEHCEGGKEYYWKMLKINRIFRDLHPHLYTQIKVTGDVRDIDIPILTRYDHLKDLKEEDDQLKSVLEGDDF</sequence>
<dbReference type="GO" id="GO:0016020">
    <property type="term" value="C:membrane"/>
    <property type="evidence" value="ECO:0007669"/>
    <property type="project" value="TreeGrafter"/>
</dbReference>
<dbReference type="InterPro" id="IPR026620">
    <property type="entry name" value="TMEM177"/>
</dbReference>
<dbReference type="Proteomes" id="UP000218231">
    <property type="component" value="Unassembled WGS sequence"/>
</dbReference>
<evidence type="ECO:0000256" key="1">
    <source>
        <dbReference type="SAM" id="Phobius"/>
    </source>
</evidence>
<evidence type="ECO:0008006" key="4">
    <source>
        <dbReference type="Google" id="ProtNLM"/>
    </source>
</evidence>
<accession>A0A2A2L1T5</accession>
<dbReference type="OrthoDB" id="110174at2759"/>
<protein>
    <recommendedName>
        <fullName evidence="4">Transmembrane protein 177</fullName>
    </recommendedName>
</protein>
<reference evidence="2 3" key="1">
    <citation type="journal article" date="2017" name="Curr. Biol.">
        <title>Genome architecture and evolution of a unichromosomal asexual nematode.</title>
        <authorList>
            <person name="Fradin H."/>
            <person name="Zegar C."/>
            <person name="Gutwein M."/>
            <person name="Lucas J."/>
            <person name="Kovtun M."/>
            <person name="Corcoran D."/>
            <person name="Baugh L.R."/>
            <person name="Kiontke K."/>
            <person name="Gunsalus K."/>
            <person name="Fitch D.H."/>
            <person name="Piano F."/>
        </authorList>
    </citation>
    <scope>NUCLEOTIDE SEQUENCE [LARGE SCALE GENOMIC DNA]</scope>
    <source>
        <strain evidence="2">PF1309</strain>
    </source>
</reference>
<feature type="transmembrane region" description="Helical" evidence="1">
    <location>
        <begin position="222"/>
        <end position="241"/>
    </location>
</feature>
<feature type="transmembrane region" description="Helical" evidence="1">
    <location>
        <begin position="28"/>
        <end position="48"/>
    </location>
</feature>
<feature type="transmembrane region" description="Helical" evidence="1">
    <location>
        <begin position="198"/>
        <end position="216"/>
    </location>
</feature>
<comment type="caution">
    <text evidence="2">The sequence shown here is derived from an EMBL/GenBank/DDBJ whole genome shotgun (WGS) entry which is preliminary data.</text>
</comment>
<evidence type="ECO:0000313" key="2">
    <source>
        <dbReference type="EMBL" id="PAV80047.1"/>
    </source>
</evidence>
<gene>
    <name evidence="2" type="ORF">WR25_04882</name>
</gene>
<dbReference type="AlphaFoldDB" id="A0A2A2L1T5"/>
<dbReference type="EMBL" id="LIAE01007323">
    <property type="protein sequence ID" value="PAV80047.1"/>
    <property type="molecule type" value="Genomic_DNA"/>
</dbReference>
<keyword evidence="1" id="KW-0472">Membrane</keyword>